<dbReference type="EMBL" id="FOTR01000006">
    <property type="protein sequence ID" value="SFM00441.1"/>
    <property type="molecule type" value="Genomic_DNA"/>
</dbReference>
<dbReference type="Pfam" id="PF14504">
    <property type="entry name" value="CAP_assoc_N"/>
    <property type="match status" value="1"/>
</dbReference>
<dbReference type="Pfam" id="PF00188">
    <property type="entry name" value="CAP"/>
    <property type="match status" value="1"/>
</dbReference>
<accession>A0A1I4MAZ5</accession>
<feature type="transmembrane region" description="Helical" evidence="1">
    <location>
        <begin position="5"/>
        <end position="23"/>
    </location>
</feature>
<dbReference type="Gene3D" id="3.40.33.10">
    <property type="entry name" value="CAP"/>
    <property type="match status" value="1"/>
</dbReference>
<dbReference type="SUPFAM" id="SSF55797">
    <property type="entry name" value="PR-1-like"/>
    <property type="match status" value="1"/>
</dbReference>
<keyword evidence="5" id="KW-1185">Reference proteome</keyword>
<dbReference type="Proteomes" id="UP000198565">
    <property type="component" value="Unassembled WGS sequence"/>
</dbReference>
<sequence>MKIKAVTFIVIVSLIVFFSLYYFSQPDEPQIVHYHNTPTQIKNEKIQLDEEHTLIVQQNAVWKYINQDIDNFVSVYGEPNRKDPSQYEFEWWIFKQEDFYVQVAVQNEKIISIYSNATTLDFSPLEIGHTMEEVKEIYQLEEEIEFDHLRFKLTERDLQQRPVIRLSEKVFAQLYIDQFTEKLAGIRLMNKEAFELIKPYELFYWGEIKETSQPEDDDWEAVEEGLEQQVFDLTNEIRAAHELGTLTWDDQAADAAKAHSNDMFEENYFSHYSLDGDGLKERLLAVNAHYLSAGENIAAHYVDAPAVIHGWLNSEGHREALLKEEYTHIGVGVFHSFYTQNFIQK</sequence>
<keyword evidence="1" id="KW-0472">Membrane</keyword>
<name>A0A1I4MAZ5_9BACI</name>
<evidence type="ECO:0000259" key="3">
    <source>
        <dbReference type="Pfam" id="PF14504"/>
    </source>
</evidence>
<proteinExistence type="predicted"/>
<evidence type="ECO:0000313" key="4">
    <source>
        <dbReference type="EMBL" id="SFM00441.1"/>
    </source>
</evidence>
<protein>
    <submittedName>
        <fullName evidence="4">Uncharacterized conserved protein YkwD, contains CAP (CSP/antigen 5/PR1) domain</fullName>
    </submittedName>
</protein>
<evidence type="ECO:0000313" key="5">
    <source>
        <dbReference type="Proteomes" id="UP000198565"/>
    </source>
</evidence>
<dbReference type="CDD" id="cd05379">
    <property type="entry name" value="CAP_bacterial"/>
    <property type="match status" value="1"/>
</dbReference>
<keyword evidence="1" id="KW-1133">Transmembrane helix</keyword>
<dbReference type="PANTHER" id="PTHR31157:SF26">
    <property type="entry name" value="SCP-LIKE EXTRACELLULAR PROTEIN"/>
    <property type="match status" value="1"/>
</dbReference>
<dbReference type="PANTHER" id="PTHR31157">
    <property type="entry name" value="SCP DOMAIN-CONTAINING PROTEIN"/>
    <property type="match status" value="1"/>
</dbReference>
<dbReference type="InterPro" id="IPR035940">
    <property type="entry name" value="CAP_sf"/>
</dbReference>
<dbReference type="InterPro" id="IPR014044">
    <property type="entry name" value="CAP_dom"/>
</dbReference>
<dbReference type="STRING" id="334253.SAMN04487943_106141"/>
<feature type="domain" description="CAP-associated" evidence="3">
    <location>
        <begin position="65"/>
        <end position="200"/>
    </location>
</feature>
<evidence type="ECO:0000259" key="2">
    <source>
        <dbReference type="Pfam" id="PF00188"/>
    </source>
</evidence>
<gene>
    <name evidence="4" type="ORF">SAMN04487943_106141</name>
</gene>
<keyword evidence="1" id="KW-0812">Transmembrane</keyword>
<dbReference type="AlphaFoldDB" id="A0A1I4MAZ5"/>
<dbReference type="InterPro" id="IPR029410">
    <property type="entry name" value="CAP_assoc"/>
</dbReference>
<organism evidence="4 5">
    <name type="scientific">Gracilibacillus orientalis</name>
    <dbReference type="NCBI Taxonomy" id="334253"/>
    <lineage>
        <taxon>Bacteria</taxon>
        <taxon>Bacillati</taxon>
        <taxon>Bacillota</taxon>
        <taxon>Bacilli</taxon>
        <taxon>Bacillales</taxon>
        <taxon>Bacillaceae</taxon>
        <taxon>Gracilibacillus</taxon>
    </lineage>
</organism>
<reference evidence="5" key="1">
    <citation type="submission" date="2016-10" db="EMBL/GenBank/DDBJ databases">
        <authorList>
            <person name="Varghese N."/>
            <person name="Submissions S."/>
        </authorList>
    </citation>
    <scope>NUCLEOTIDE SEQUENCE [LARGE SCALE GENOMIC DNA]</scope>
    <source>
        <strain evidence="5">CGMCC 1.4250</strain>
    </source>
</reference>
<dbReference type="RefSeq" id="WP_091483958.1">
    <property type="nucleotide sequence ID" value="NZ_FOTR01000006.1"/>
</dbReference>
<dbReference type="OrthoDB" id="9783944at2"/>
<feature type="domain" description="SCP" evidence="2">
    <location>
        <begin position="231"/>
        <end position="337"/>
    </location>
</feature>
<evidence type="ECO:0000256" key="1">
    <source>
        <dbReference type="SAM" id="Phobius"/>
    </source>
</evidence>